<evidence type="ECO:0000313" key="2">
    <source>
        <dbReference type="Proteomes" id="UP000253319"/>
    </source>
</evidence>
<dbReference type="SUPFAM" id="SSF55729">
    <property type="entry name" value="Acyl-CoA N-acyltransferases (Nat)"/>
    <property type="match status" value="1"/>
</dbReference>
<evidence type="ECO:0000313" key="1">
    <source>
        <dbReference type="EMBL" id="RBA28016.1"/>
    </source>
</evidence>
<protein>
    <submittedName>
        <fullName evidence="1">GNAT family N-acetyltransferase</fullName>
    </submittedName>
</protein>
<gene>
    <name evidence="1" type="ORF">DPN68_08850</name>
</gene>
<keyword evidence="2" id="KW-1185">Reference proteome</keyword>
<dbReference type="AlphaFoldDB" id="A0A365P0I1"/>
<comment type="caution">
    <text evidence="1">The sequence shown here is derived from an EMBL/GenBank/DDBJ whole genome shotgun (WGS) entry which is preliminary data.</text>
</comment>
<dbReference type="GO" id="GO:0016740">
    <property type="term" value="F:transferase activity"/>
    <property type="evidence" value="ECO:0007669"/>
    <property type="project" value="UniProtKB-KW"/>
</dbReference>
<dbReference type="Proteomes" id="UP000253319">
    <property type="component" value="Unassembled WGS sequence"/>
</dbReference>
<dbReference type="EMBL" id="QLST01000010">
    <property type="protein sequence ID" value="RBA28016.1"/>
    <property type="molecule type" value="Genomic_DNA"/>
</dbReference>
<dbReference type="InterPro" id="IPR016181">
    <property type="entry name" value="Acyl_CoA_acyltransferase"/>
</dbReference>
<name>A0A365P0I1_9FLAO</name>
<sequence length="325" mass="37893">MPFTIEKYTKNHYQLWNEFVAQAKNATFLFHRDFMEYHQDRFEDFSLLIFDESQKLQAILPANVVGTTVFSHQGLTYGGIVTNETTKLADFIAITKTILIFLKSQEKEKLQFKEIPSIYCHKPADELQYLLFLLQGSLVRRDVLSVLDLKTQYTFSRDRKNGIKRGIKNNLVVKEESNFEAFWNEILIPNLAEKHQAKPVHSLEEIQFLHSKFPKSIRQFNVYQNNKIVAGTTIFETDLVAHSQYISGNSDKNELGSLDFLHDYLISNVFKDKKYFDFGISNENQGKNINEGLLYWKESFGARAITQDFYEVQIQNHTFLDTVLI</sequence>
<dbReference type="RefSeq" id="WP_113989297.1">
    <property type="nucleotide sequence ID" value="NZ_QLST01000010.1"/>
</dbReference>
<dbReference type="Gene3D" id="3.40.630.30">
    <property type="match status" value="1"/>
</dbReference>
<dbReference type="OrthoDB" id="9808687at2"/>
<organism evidence="1 2">
    <name type="scientific">Flavobacterium tibetense</name>
    <dbReference type="NCBI Taxonomy" id="2233533"/>
    <lineage>
        <taxon>Bacteria</taxon>
        <taxon>Pseudomonadati</taxon>
        <taxon>Bacteroidota</taxon>
        <taxon>Flavobacteriia</taxon>
        <taxon>Flavobacteriales</taxon>
        <taxon>Flavobacteriaceae</taxon>
        <taxon>Flavobacterium</taxon>
    </lineage>
</organism>
<reference evidence="1 2" key="1">
    <citation type="submission" date="2018-06" db="EMBL/GenBank/DDBJ databases">
        <title>Flavobacterium tibetense sp. nov., isolated from a wetland YonghuCo on Tibetan Plateau.</title>
        <authorList>
            <person name="Xing P."/>
            <person name="Phurbu D."/>
            <person name="Lu H."/>
        </authorList>
    </citation>
    <scope>NUCLEOTIDE SEQUENCE [LARGE SCALE GENOMIC DNA]</scope>
    <source>
        <strain evidence="1 2">YH5</strain>
    </source>
</reference>
<keyword evidence="1" id="KW-0808">Transferase</keyword>
<accession>A0A365P0I1</accession>
<proteinExistence type="predicted"/>